<accession>V4U5V0</accession>
<evidence type="ECO:0000313" key="8">
    <source>
        <dbReference type="EMBL" id="ESR34599.1"/>
    </source>
</evidence>
<keyword evidence="4" id="KW-0804">Transcription</keyword>
<keyword evidence="5" id="KW-0539">Nucleus</keyword>
<evidence type="ECO:0000256" key="1">
    <source>
        <dbReference type="ARBA" id="ARBA00004123"/>
    </source>
</evidence>
<dbReference type="OMA" id="AYGHPSI"/>
<evidence type="ECO:0000256" key="3">
    <source>
        <dbReference type="ARBA" id="ARBA00023125"/>
    </source>
</evidence>
<dbReference type="GO" id="GO:0005634">
    <property type="term" value="C:nucleus"/>
    <property type="evidence" value="ECO:0007669"/>
    <property type="project" value="UniProtKB-SubCell"/>
</dbReference>
<evidence type="ECO:0000256" key="6">
    <source>
        <dbReference type="SAM" id="MobiDB-lite"/>
    </source>
</evidence>
<name>V4U5V0_CITCL</name>
<dbReference type="Gramene" id="ESR34599">
    <property type="protein sequence ID" value="ESR34599"/>
    <property type="gene ID" value="CICLE_v10006546mg"/>
</dbReference>
<dbReference type="eggNOG" id="KOG0014">
    <property type="taxonomic scope" value="Eukaryota"/>
</dbReference>
<keyword evidence="9" id="KW-1185">Reference proteome</keyword>
<comment type="subcellular location">
    <subcellularLocation>
        <location evidence="1">Nucleus</location>
    </subcellularLocation>
</comment>
<keyword evidence="3" id="KW-0238">DNA-binding</keyword>
<dbReference type="Proteomes" id="UP000030687">
    <property type="component" value="Unassembled WGS sequence"/>
</dbReference>
<dbReference type="Pfam" id="PF00319">
    <property type="entry name" value="SRF-TF"/>
    <property type="match status" value="1"/>
</dbReference>
<keyword evidence="2" id="KW-0805">Transcription regulation</keyword>
<dbReference type="PANTHER" id="PTHR11945:SF725">
    <property type="entry name" value="AGAMOUS-LIKE 58-RELATED"/>
    <property type="match status" value="1"/>
</dbReference>
<dbReference type="InParanoid" id="V4U5V0"/>
<feature type="domain" description="MADS-box" evidence="7">
    <location>
        <begin position="6"/>
        <end position="43"/>
    </location>
</feature>
<organism evidence="8 9">
    <name type="scientific">Citrus clementina</name>
    <name type="common">Clementine</name>
    <name type="synonym">Citrus deliciosa x Citrus sinensis</name>
    <dbReference type="NCBI Taxonomy" id="85681"/>
    <lineage>
        <taxon>Eukaryota</taxon>
        <taxon>Viridiplantae</taxon>
        <taxon>Streptophyta</taxon>
        <taxon>Embryophyta</taxon>
        <taxon>Tracheophyta</taxon>
        <taxon>Spermatophyta</taxon>
        <taxon>Magnoliopsida</taxon>
        <taxon>eudicotyledons</taxon>
        <taxon>Gunneridae</taxon>
        <taxon>Pentapetalae</taxon>
        <taxon>rosids</taxon>
        <taxon>malvids</taxon>
        <taxon>Sapindales</taxon>
        <taxon>Rutaceae</taxon>
        <taxon>Aurantioideae</taxon>
        <taxon>Citrus</taxon>
    </lineage>
</organism>
<evidence type="ECO:0000256" key="2">
    <source>
        <dbReference type="ARBA" id="ARBA00023015"/>
    </source>
</evidence>
<evidence type="ECO:0000259" key="7">
    <source>
        <dbReference type="PROSITE" id="PS50066"/>
    </source>
</evidence>
<evidence type="ECO:0000313" key="9">
    <source>
        <dbReference type="Proteomes" id="UP000030687"/>
    </source>
</evidence>
<evidence type="ECO:0000256" key="4">
    <source>
        <dbReference type="ARBA" id="ARBA00023163"/>
    </source>
</evidence>
<gene>
    <name evidence="8" type="ORF">CICLE_v10006546mg</name>
</gene>
<dbReference type="FunCoup" id="V4U5V0">
    <property type="interactions" value="13"/>
</dbReference>
<dbReference type="InterPro" id="IPR036879">
    <property type="entry name" value="TF_MADSbox_sf"/>
</dbReference>
<evidence type="ECO:0000256" key="5">
    <source>
        <dbReference type="ARBA" id="ARBA00023242"/>
    </source>
</evidence>
<dbReference type="InterPro" id="IPR002100">
    <property type="entry name" value="TF_MADSbox"/>
</dbReference>
<sequence>MAPKSFEKLKVEIKKIENEDDRMITFSERRSGIYKKAPRFAIMVVSPSGEPYSFGHPSIEAVANRFLGLNQPPIDNNHPLAEARRQLPSFQYNKK</sequence>
<feature type="region of interest" description="Disordered" evidence="6">
    <location>
        <begin position="73"/>
        <end position="95"/>
    </location>
</feature>
<protein>
    <recommendedName>
        <fullName evidence="7">MADS-box domain-containing protein</fullName>
    </recommendedName>
</protein>
<dbReference type="KEGG" id="cic:CICLE_v10006546mg"/>
<dbReference type="PANTHER" id="PTHR11945">
    <property type="entry name" value="MADS BOX PROTEIN"/>
    <property type="match status" value="1"/>
</dbReference>
<dbReference type="SUPFAM" id="SSF55455">
    <property type="entry name" value="SRF-like"/>
    <property type="match status" value="1"/>
</dbReference>
<dbReference type="GO" id="GO:0000981">
    <property type="term" value="F:DNA-binding transcription factor activity, RNA polymerase II-specific"/>
    <property type="evidence" value="ECO:0007669"/>
    <property type="project" value="TreeGrafter"/>
</dbReference>
<dbReference type="SMART" id="SM00432">
    <property type="entry name" value="MADS"/>
    <property type="match status" value="1"/>
</dbReference>
<proteinExistence type="predicted"/>
<dbReference type="STRING" id="85681.V4U5V0"/>
<reference evidence="8 9" key="1">
    <citation type="submission" date="2013-10" db="EMBL/GenBank/DDBJ databases">
        <authorList>
            <consortium name="International Citrus Genome Consortium"/>
            <person name="Jenkins J."/>
            <person name="Schmutz J."/>
            <person name="Prochnik S."/>
            <person name="Rokhsar D."/>
            <person name="Gmitter F."/>
            <person name="Ollitrault P."/>
            <person name="Machado M."/>
            <person name="Talon M."/>
            <person name="Wincker P."/>
            <person name="Jaillon O."/>
            <person name="Morgante M."/>
        </authorList>
    </citation>
    <scope>NUCLEOTIDE SEQUENCE</scope>
    <source>
        <strain evidence="9">cv. Clemenules</strain>
    </source>
</reference>
<dbReference type="GO" id="GO:0000978">
    <property type="term" value="F:RNA polymerase II cis-regulatory region sequence-specific DNA binding"/>
    <property type="evidence" value="ECO:0007669"/>
    <property type="project" value="TreeGrafter"/>
</dbReference>
<dbReference type="EMBL" id="KI537036">
    <property type="protein sequence ID" value="ESR34599.1"/>
    <property type="molecule type" value="Genomic_DNA"/>
</dbReference>
<dbReference type="PROSITE" id="PS50066">
    <property type="entry name" value="MADS_BOX_2"/>
    <property type="match status" value="1"/>
</dbReference>
<dbReference type="Gene3D" id="3.40.1810.10">
    <property type="entry name" value="Transcription factor, MADS-box"/>
    <property type="match status" value="1"/>
</dbReference>
<feature type="non-terminal residue" evidence="8">
    <location>
        <position position="95"/>
    </location>
</feature>
<dbReference type="AlphaFoldDB" id="V4U5V0"/>
<dbReference type="GO" id="GO:0046983">
    <property type="term" value="F:protein dimerization activity"/>
    <property type="evidence" value="ECO:0007669"/>
    <property type="project" value="InterPro"/>
</dbReference>
<dbReference type="PRINTS" id="PR00404">
    <property type="entry name" value="MADSDOMAIN"/>
</dbReference>